<dbReference type="PROSITE" id="PS01195">
    <property type="entry name" value="PEPT_TRNA_HYDROL_1"/>
    <property type="match status" value="1"/>
</dbReference>
<evidence type="ECO:0000313" key="11">
    <source>
        <dbReference type="Proteomes" id="UP000011547"/>
    </source>
</evidence>
<feature type="active site" description="Proton acceptor" evidence="7">
    <location>
        <position position="23"/>
    </location>
</feature>
<comment type="similarity">
    <text evidence="5 7 9">Belongs to the PTH family.</text>
</comment>
<keyword evidence="3 7" id="KW-0378">Hydrolase</keyword>
<dbReference type="GO" id="GO:0006515">
    <property type="term" value="P:protein quality control for misfolded or incompletely synthesized proteins"/>
    <property type="evidence" value="ECO:0007669"/>
    <property type="project" value="UniProtKB-UniRule"/>
</dbReference>
<dbReference type="EC" id="3.1.1.29" evidence="1 7"/>
<evidence type="ECO:0000256" key="7">
    <source>
        <dbReference type="HAMAP-Rule" id="MF_00083"/>
    </source>
</evidence>
<dbReference type="CDD" id="cd00462">
    <property type="entry name" value="PTH"/>
    <property type="match status" value="1"/>
</dbReference>
<dbReference type="Pfam" id="PF01195">
    <property type="entry name" value="Pept_tRNA_hydro"/>
    <property type="match status" value="1"/>
</dbReference>
<evidence type="ECO:0000256" key="1">
    <source>
        <dbReference type="ARBA" id="ARBA00013260"/>
    </source>
</evidence>
<evidence type="ECO:0000256" key="2">
    <source>
        <dbReference type="ARBA" id="ARBA00022555"/>
    </source>
</evidence>
<accession>M1L1L6</accession>
<reference evidence="10 11" key="1">
    <citation type="journal article" date="2013" name="Genome Biol. Evol.">
        <title>Genome evolution and phylogenomic analysis of candidatus kinetoplastibacterium, the betaproteobacterial endosymbionts of strigomonas and angomonas.</title>
        <authorList>
            <person name="Alves J.M."/>
            <person name="Serrano M.G."/>
            <person name="Maia da Silva F."/>
            <person name="Voegtly L.J."/>
            <person name="Matveyev A.V."/>
            <person name="Teixeira M.M."/>
            <person name="Camargo E.P."/>
            <person name="Buck G.A."/>
        </authorList>
    </citation>
    <scope>NUCLEOTIDE SEQUENCE [LARGE SCALE GENOMIC DNA]</scope>
    <source>
        <strain evidence="10 11">TCC079E</strain>
    </source>
</reference>
<comment type="function">
    <text evidence="7">Hydrolyzes ribosome-free peptidyl-tRNAs (with 1 or more amino acids incorporated), which drop off the ribosome during protein synthesis, or as a result of ribosome stalling.</text>
</comment>
<dbReference type="PANTHER" id="PTHR17224">
    <property type="entry name" value="PEPTIDYL-TRNA HYDROLASE"/>
    <property type="match status" value="1"/>
</dbReference>
<dbReference type="GO" id="GO:0004045">
    <property type="term" value="F:peptidyl-tRNA hydrolase activity"/>
    <property type="evidence" value="ECO:0007669"/>
    <property type="project" value="UniProtKB-UniRule"/>
</dbReference>
<comment type="function">
    <text evidence="7">Catalyzes the release of premature peptidyl moieties from peptidyl-tRNA molecules trapped in stalled 50S ribosomal subunits, and thus maintains levels of free tRNAs and 50S ribosomes.</text>
</comment>
<dbReference type="PANTHER" id="PTHR17224:SF1">
    <property type="entry name" value="PEPTIDYL-TRNA HYDROLASE"/>
    <property type="match status" value="1"/>
</dbReference>
<gene>
    <name evidence="7" type="primary">pth</name>
    <name evidence="10" type="ORF">CDSE_0317</name>
</gene>
<dbReference type="GO" id="GO:0072344">
    <property type="term" value="P:rescue of stalled ribosome"/>
    <property type="evidence" value="ECO:0007669"/>
    <property type="project" value="UniProtKB-UniRule"/>
</dbReference>
<dbReference type="KEGG" id="kde:CDSE_0317"/>
<dbReference type="InterPro" id="IPR001328">
    <property type="entry name" value="Pept_tRNA_hydro"/>
</dbReference>
<keyword evidence="7" id="KW-0963">Cytoplasm</keyword>
<evidence type="ECO:0000256" key="3">
    <source>
        <dbReference type="ARBA" id="ARBA00022801"/>
    </source>
</evidence>
<comment type="subcellular location">
    <subcellularLocation>
        <location evidence="7">Cytoplasm</location>
    </subcellularLocation>
</comment>
<evidence type="ECO:0000256" key="9">
    <source>
        <dbReference type="RuleBase" id="RU004320"/>
    </source>
</evidence>
<proteinExistence type="inferred from homology"/>
<feature type="binding site" evidence="7">
    <location>
        <position position="18"/>
    </location>
    <ligand>
        <name>tRNA</name>
        <dbReference type="ChEBI" id="CHEBI:17843"/>
    </ligand>
</feature>
<evidence type="ECO:0000313" key="10">
    <source>
        <dbReference type="EMBL" id="AGF46658.1"/>
    </source>
</evidence>
<dbReference type="OrthoDB" id="9800507at2"/>
<name>M1L1L6_9PROT</name>
<keyword evidence="2 7" id="KW-0820">tRNA-binding</keyword>
<evidence type="ECO:0000256" key="5">
    <source>
        <dbReference type="ARBA" id="ARBA00038063"/>
    </source>
</evidence>
<dbReference type="STRING" id="1208919.CDSE_0317"/>
<dbReference type="PATRIC" id="fig|1208919.3.peg.95"/>
<sequence length="201" mass="22806">MTCSLDLIVGLGNPGLEYSLTRHNAGFWLLDNMAEDLQVEFVYEKYFPGWVVKYTRNSKNLLFFKPATYMNNSGVALSKFMHYYKIFPEKTLVVHDEMDIFPGDIRIKYSGGTAGHNGLKSIQNSLNSNSFWRIRIGVGHPRHINNRQSVSDFVLDKPSKSDKSNIDIAMKHCLNLMPYIMDGNFAVAQQVLKQSISNSSS</sequence>
<dbReference type="HAMAP" id="MF_00083">
    <property type="entry name" value="Pept_tRNA_hydro_bact"/>
    <property type="match status" value="1"/>
</dbReference>
<evidence type="ECO:0000256" key="4">
    <source>
        <dbReference type="ARBA" id="ARBA00022884"/>
    </source>
</evidence>
<keyword evidence="11" id="KW-1185">Reference proteome</keyword>
<organism evidence="10 11">
    <name type="scientific">Candidatus Kinetoplastidibacterium desouzai TCC079E</name>
    <dbReference type="NCBI Taxonomy" id="1208919"/>
    <lineage>
        <taxon>Bacteria</taxon>
        <taxon>Pseudomonadati</taxon>
        <taxon>Pseudomonadota</taxon>
        <taxon>Betaproteobacteria</taxon>
        <taxon>Candidatus Kinetoplastidibacterium</taxon>
    </lineage>
</organism>
<dbReference type="InterPro" id="IPR036416">
    <property type="entry name" value="Pept_tRNA_hydro_sf"/>
</dbReference>
<evidence type="ECO:0000256" key="6">
    <source>
        <dbReference type="ARBA" id="ARBA00050038"/>
    </source>
</evidence>
<feature type="site" description="Stabilizes the basic form of H active site to accept a proton" evidence="7">
    <location>
        <position position="96"/>
    </location>
</feature>
<dbReference type="FunFam" id="3.40.50.1470:FF:000001">
    <property type="entry name" value="Peptidyl-tRNA hydrolase"/>
    <property type="match status" value="1"/>
</dbReference>
<feature type="site" description="Discriminates between blocked and unblocked aminoacyl-tRNA" evidence="7">
    <location>
        <position position="13"/>
    </location>
</feature>
<comment type="subunit">
    <text evidence="7">Monomer.</text>
</comment>
<dbReference type="Gene3D" id="3.40.50.1470">
    <property type="entry name" value="Peptidyl-tRNA hydrolase"/>
    <property type="match status" value="1"/>
</dbReference>
<dbReference type="GO" id="GO:0000049">
    <property type="term" value="F:tRNA binding"/>
    <property type="evidence" value="ECO:0007669"/>
    <property type="project" value="UniProtKB-UniRule"/>
</dbReference>
<dbReference type="EMBL" id="CP003803">
    <property type="protein sequence ID" value="AGF46658.1"/>
    <property type="molecule type" value="Genomic_DNA"/>
</dbReference>
<dbReference type="GO" id="GO:0005737">
    <property type="term" value="C:cytoplasm"/>
    <property type="evidence" value="ECO:0007669"/>
    <property type="project" value="UniProtKB-SubCell"/>
</dbReference>
<feature type="binding site" evidence="7">
    <location>
        <position position="71"/>
    </location>
    <ligand>
        <name>tRNA</name>
        <dbReference type="ChEBI" id="CHEBI:17843"/>
    </ligand>
</feature>
<dbReference type="HOGENOM" id="CLU_062456_3_1_4"/>
<evidence type="ECO:0000256" key="8">
    <source>
        <dbReference type="RuleBase" id="RU000673"/>
    </source>
</evidence>
<dbReference type="InterPro" id="IPR018171">
    <property type="entry name" value="Pept_tRNA_hydro_CS"/>
</dbReference>
<feature type="binding site" evidence="7">
    <location>
        <position position="69"/>
    </location>
    <ligand>
        <name>tRNA</name>
        <dbReference type="ChEBI" id="CHEBI:17843"/>
    </ligand>
</feature>
<dbReference type="RefSeq" id="WP_015396069.1">
    <property type="nucleotide sequence ID" value="NC_020294.1"/>
</dbReference>
<comment type="catalytic activity">
    <reaction evidence="7 8">
        <text>an N-acyl-L-alpha-aminoacyl-tRNA + H2O = an N-acyl-L-amino acid + a tRNA + H(+)</text>
        <dbReference type="Rhea" id="RHEA:54448"/>
        <dbReference type="Rhea" id="RHEA-COMP:10123"/>
        <dbReference type="Rhea" id="RHEA-COMP:13883"/>
        <dbReference type="ChEBI" id="CHEBI:15377"/>
        <dbReference type="ChEBI" id="CHEBI:15378"/>
        <dbReference type="ChEBI" id="CHEBI:59874"/>
        <dbReference type="ChEBI" id="CHEBI:78442"/>
        <dbReference type="ChEBI" id="CHEBI:138191"/>
        <dbReference type="EC" id="3.1.1.29"/>
    </reaction>
</comment>
<dbReference type="SUPFAM" id="SSF53178">
    <property type="entry name" value="Peptidyl-tRNA hydrolase-like"/>
    <property type="match status" value="1"/>
</dbReference>
<feature type="binding site" evidence="7">
    <location>
        <position position="117"/>
    </location>
    <ligand>
        <name>tRNA</name>
        <dbReference type="ChEBI" id="CHEBI:17843"/>
    </ligand>
</feature>
<dbReference type="NCBIfam" id="TIGR00447">
    <property type="entry name" value="pth"/>
    <property type="match status" value="1"/>
</dbReference>
<dbReference type="AlphaFoldDB" id="M1L1L6"/>
<keyword evidence="4 7" id="KW-0694">RNA-binding</keyword>
<protein>
    <recommendedName>
        <fullName evidence="6 7">Peptidyl-tRNA hydrolase</fullName>
        <shortName evidence="7">Pth</shortName>
        <ecNumber evidence="1 7">3.1.1.29</ecNumber>
    </recommendedName>
</protein>
<dbReference type="PROSITE" id="PS01196">
    <property type="entry name" value="PEPT_TRNA_HYDROL_2"/>
    <property type="match status" value="1"/>
</dbReference>
<dbReference type="eggNOG" id="COG0193">
    <property type="taxonomic scope" value="Bacteria"/>
</dbReference>
<dbReference type="Proteomes" id="UP000011547">
    <property type="component" value="Chromosome"/>
</dbReference>